<dbReference type="Gene3D" id="1.10.340.30">
    <property type="entry name" value="Hypothetical protein, domain 2"/>
    <property type="match status" value="1"/>
</dbReference>
<name>A0A239DLF4_9SPHN</name>
<evidence type="ECO:0000256" key="5">
    <source>
        <dbReference type="ARBA" id="ARBA00022023"/>
    </source>
</evidence>
<dbReference type="FunFam" id="1.10.340.30:FF:000002">
    <property type="entry name" value="Adenine DNA glycosylase"/>
    <property type="match status" value="1"/>
</dbReference>
<keyword evidence="6" id="KW-0004">4Fe-4S</keyword>
<evidence type="ECO:0000313" key="17">
    <source>
        <dbReference type="Proteomes" id="UP000198281"/>
    </source>
</evidence>
<evidence type="ECO:0000256" key="7">
    <source>
        <dbReference type="ARBA" id="ARBA00022723"/>
    </source>
</evidence>
<evidence type="ECO:0000256" key="12">
    <source>
        <dbReference type="ARBA" id="ARBA00023204"/>
    </source>
</evidence>
<dbReference type="SMART" id="SM00478">
    <property type="entry name" value="ENDO3c"/>
    <property type="match status" value="1"/>
</dbReference>
<reference evidence="17" key="1">
    <citation type="submission" date="2017-06" db="EMBL/GenBank/DDBJ databases">
        <authorList>
            <person name="Varghese N."/>
            <person name="Submissions S."/>
        </authorList>
    </citation>
    <scope>NUCLEOTIDE SEQUENCE [LARGE SCALE GENOMIC DNA]</scope>
    <source>
        <strain evidence="17">LNB2</strain>
    </source>
</reference>
<dbReference type="EC" id="3.2.2.31" evidence="4 14"/>
<dbReference type="PROSITE" id="PS01155">
    <property type="entry name" value="ENDONUCLEASE_III_2"/>
    <property type="match status" value="1"/>
</dbReference>
<dbReference type="SUPFAM" id="SSF48150">
    <property type="entry name" value="DNA-glycosylase"/>
    <property type="match status" value="1"/>
</dbReference>
<dbReference type="CDD" id="cd03431">
    <property type="entry name" value="NUDIX_DNA_Glycosylase_C-MutY"/>
    <property type="match status" value="1"/>
</dbReference>
<evidence type="ECO:0000256" key="14">
    <source>
        <dbReference type="RuleBase" id="RU365096"/>
    </source>
</evidence>
<sequence>MPVDSAVAIPALILEWYDRSARRLPWRAMPGAPPPDPYRVWLSEVMLQQTTVAAVGRYFADFTTRWPTVADLAAADDAEVMAAWAGLGYYARARNLLACARAVTAAGGRFPDDEAGLRALPGIGDYTAAAVAAIAFGRRAVVVDANVERVVARLFAIDAPLPGSRPAIRAACDTITPDNRAGDFAQAMMDIGATICTPRKPVCALCPVNRHCAGFRAGDPERWPVKAAKKARPLRRGTAFWVEVDGHVLLVRRPDKGMLGGMRALPSGPWSEADPGLADAPVAGNWQPIGQVAHVFTHFALDLAVVMGTSERDAADGEWWPVERIGEAGLPTLFAKAAALAQKSRKEERE</sequence>
<evidence type="ECO:0000256" key="4">
    <source>
        <dbReference type="ARBA" id="ARBA00012045"/>
    </source>
</evidence>
<dbReference type="GO" id="GO:0032357">
    <property type="term" value="F:oxidized purine DNA binding"/>
    <property type="evidence" value="ECO:0007669"/>
    <property type="project" value="TreeGrafter"/>
</dbReference>
<dbReference type="PANTHER" id="PTHR42944:SF1">
    <property type="entry name" value="ADENINE DNA GLYCOSYLASE"/>
    <property type="match status" value="1"/>
</dbReference>
<dbReference type="Pfam" id="PF14815">
    <property type="entry name" value="NUDIX_4"/>
    <property type="match status" value="1"/>
</dbReference>
<evidence type="ECO:0000256" key="13">
    <source>
        <dbReference type="ARBA" id="ARBA00023295"/>
    </source>
</evidence>
<comment type="similarity">
    <text evidence="3 14">Belongs to the Nth/MutY family.</text>
</comment>
<keyword evidence="13 14" id="KW-0326">Glycosidase</keyword>
<comment type="catalytic activity">
    <reaction evidence="1 14">
        <text>Hydrolyzes free adenine bases from 7,8-dihydro-8-oxoguanine:adenine mismatched double-stranded DNA, leaving an apurinic site.</text>
        <dbReference type="EC" id="3.2.2.31"/>
    </reaction>
</comment>
<dbReference type="CDD" id="cd00056">
    <property type="entry name" value="ENDO3c"/>
    <property type="match status" value="1"/>
</dbReference>
<dbReference type="SUPFAM" id="SSF55811">
    <property type="entry name" value="Nudix"/>
    <property type="match status" value="1"/>
</dbReference>
<dbReference type="InterPro" id="IPR003651">
    <property type="entry name" value="Endonuclease3_FeS-loop_motif"/>
</dbReference>
<evidence type="ECO:0000256" key="1">
    <source>
        <dbReference type="ARBA" id="ARBA00000843"/>
    </source>
</evidence>
<dbReference type="GO" id="GO:0046872">
    <property type="term" value="F:metal ion binding"/>
    <property type="evidence" value="ECO:0007669"/>
    <property type="project" value="UniProtKB-UniRule"/>
</dbReference>
<dbReference type="GO" id="GO:0000701">
    <property type="term" value="F:purine-specific mismatch base pair DNA N-glycosylase activity"/>
    <property type="evidence" value="ECO:0007669"/>
    <property type="project" value="UniProtKB-EC"/>
</dbReference>
<keyword evidence="17" id="KW-1185">Reference proteome</keyword>
<evidence type="ECO:0000256" key="3">
    <source>
        <dbReference type="ARBA" id="ARBA00008343"/>
    </source>
</evidence>
<dbReference type="SMART" id="SM00525">
    <property type="entry name" value="FES"/>
    <property type="match status" value="1"/>
</dbReference>
<dbReference type="GO" id="GO:0051539">
    <property type="term" value="F:4 iron, 4 sulfur cluster binding"/>
    <property type="evidence" value="ECO:0007669"/>
    <property type="project" value="UniProtKB-UniRule"/>
</dbReference>
<keyword evidence="9" id="KW-0378">Hydrolase</keyword>
<keyword evidence="7" id="KW-0479">Metal-binding</keyword>
<dbReference type="InterPro" id="IPR044298">
    <property type="entry name" value="MIG/MutY"/>
</dbReference>
<dbReference type="GO" id="GO:0035485">
    <property type="term" value="F:adenine/guanine mispair binding"/>
    <property type="evidence" value="ECO:0007669"/>
    <property type="project" value="TreeGrafter"/>
</dbReference>
<dbReference type="Gene3D" id="1.10.1670.10">
    <property type="entry name" value="Helix-hairpin-Helix base-excision DNA repair enzymes (C-terminal)"/>
    <property type="match status" value="1"/>
</dbReference>
<proteinExistence type="inferred from homology"/>
<evidence type="ECO:0000259" key="15">
    <source>
        <dbReference type="SMART" id="SM00478"/>
    </source>
</evidence>
<dbReference type="PANTHER" id="PTHR42944">
    <property type="entry name" value="ADENINE DNA GLYCOSYLASE"/>
    <property type="match status" value="1"/>
</dbReference>
<dbReference type="InterPro" id="IPR029119">
    <property type="entry name" value="MutY_C"/>
</dbReference>
<evidence type="ECO:0000256" key="9">
    <source>
        <dbReference type="ARBA" id="ARBA00022801"/>
    </source>
</evidence>
<dbReference type="GO" id="GO:0006284">
    <property type="term" value="P:base-excision repair"/>
    <property type="evidence" value="ECO:0007669"/>
    <property type="project" value="UniProtKB-UniRule"/>
</dbReference>
<dbReference type="OrthoDB" id="9802365at2"/>
<dbReference type="GO" id="GO:0034039">
    <property type="term" value="F:8-oxo-7,8-dihydroguanine DNA N-glycosylase activity"/>
    <property type="evidence" value="ECO:0007669"/>
    <property type="project" value="TreeGrafter"/>
</dbReference>
<dbReference type="InterPro" id="IPR015797">
    <property type="entry name" value="NUDIX_hydrolase-like_dom_sf"/>
</dbReference>
<dbReference type="InterPro" id="IPR023170">
    <property type="entry name" value="HhH_base_excis_C"/>
</dbReference>
<keyword evidence="8 14" id="KW-0227">DNA damage</keyword>
<comment type="function">
    <text evidence="2">Adenine glycosylase active on G-A mispairs. MutY also corrects error-prone DNA synthesis past GO lesions which are due to the oxidatively damaged form of guanine: 7,8-dihydro-8-oxoguanine (8-oxo-dGTP).</text>
</comment>
<gene>
    <name evidence="16" type="ORF">SAMN06295912_104174</name>
</gene>
<dbReference type="Proteomes" id="UP000198281">
    <property type="component" value="Unassembled WGS sequence"/>
</dbReference>
<organism evidence="16 17">
    <name type="scientific">Edaphosphingomonas laterariae</name>
    <dbReference type="NCBI Taxonomy" id="861865"/>
    <lineage>
        <taxon>Bacteria</taxon>
        <taxon>Pseudomonadati</taxon>
        <taxon>Pseudomonadota</taxon>
        <taxon>Alphaproteobacteria</taxon>
        <taxon>Sphingomonadales</taxon>
        <taxon>Rhizorhabdaceae</taxon>
        <taxon>Edaphosphingomonas</taxon>
    </lineage>
</organism>
<evidence type="ECO:0000313" key="16">
    <source>
        <dbReference type="EMBL" id="SNS33276.1"/>
    </source>
</evidence>
<evidence type="ECO:0000256" key="6">
    <source>
        <dbReference type="ARBA" id="ARBA00022485"/>
    </source>
</evidence>
<dbReference type="Gene3D" id="3.90.79.10">
    <property type="entry name" value="Nucleoside Triphosphate Pyrophosphohydrolase"/>
    <property type="match status" value="1"/>
</dbReference>
<dbReference type="EMBL" id="FZOS01000004">
    <property type="protein sequence ID" value="SNS33276.1"/>
    <property type="molecule type" value="Genomic_DNA"/>
</dbReference>
<dbReference type="Pfam" id="PF00730">
    <property type="entry name" value="HhH-GPD"/>
    <property type="match status" value="1"/>
</dbReference>
<dbReference type="InterPro" id="IPR004036">
    <property type="entry name" value="Endonuclease-III-like_CS2"/>
</dbReference>
<dbReference type="InterPro" id="IPR011257">
    <property type="entry name" value="DNA_glycosylase"/>
</dbReference>
<dbReference type="GO" id="GO:0006298">
    <property type="term" value="P:mismatch repair"/>
    <property type="evidence" value="ECO:0007669"/>
    <property type="project" value="TreeGrafter"/>
</dbReference>
<comment type="cofactor">
    <cofactor evidence="14">
        <name>[4Fe-4S] cluster</name>
        <dbReference type="ChEBI" id="CHEBI:49883"/>
    </cofactor>
    <text evidence="14">Binds 1 [4Fe-4S] cluster.</text>
</comment>
<evidence type="ECO:0000256" key="10">
    <source>
        <dbReference type="ARBA" id="ARBA00023004"/>
    </source>
</evidence>
<protein>
    <recommendedName>
        <fullName evidence="5 14">Adenine DNA glycosylase</fullName>
        <ecNumber evidence="4 14">3.2.2.31</ecNumber>
    </recommendedName>
</protein>
<accession>A0A239DLF4</accession>
<dbReference type="InterPro" id="IPR003265">
    <property type="entry name" value="HhH-GPD_domain"/>
</dbReference>
<evidence type="ECO:0000256" key="8">
    <source>
        <dbReference type="ARBA" id="ARBA00022763"/>
    </source>
</evidence>
<dbReference type="RefSeq" id="WP_089218694.1">
    <property type="nucleotide sequence ID" value="NZ_FZOS01000004.1"/>
</dbReference>
<keyword evidence="10 14" id="KW-0408">Iron</keyword>
<evidence type="ECO:0000256" key="2">
    <source>
        <dbReference type="ARBA" id="ARBA00002933"/>
    </source>
</evidence>
<dbReference type="AlphaFoldDB" id="A0A239DLF4"/>
<keyword evidence="11" id="KW-0411">Iron-sulfur</keyword>
<feature type="domain" description="HhH-GPD" evidence="15">
    <location>
        <begin position="46"/>
        <end position="194"/>
    </location>
</feature>
<keyword evidence="12" id="KW-0234">DNA repair</keyword>
<evidence type="ECO:0000256" key="11">
    <source>
        <dbReference type="ARBA" id="ARBA00023014"/>
    </source>
</evidence>